<reference evidence="3 4" key="1">
    <citation type="submission" date="2019-07" db="EMBL/GenBank/DDBJ databases">
        <title>Caenimonas sedimenti sp. nov., isolated from activated sludge.</title>
        <authorList>
            <person name="Xu J."/>
        </authorList>
    </citation>
    <scope>NUCLEOTIDE SEQUENCE [LARGE SCALE GENOMIC DNA]</scope>
    <source>
        <strain evidence="3 4">HX-9-20</strain>
    </source>
</reference>
<feature type="domain" description="GST N-terminal" evidence="1">
    <location>
        <begin position="2"/>
        <end position="85"/>
    </location>
</feature>
<dbReference type="Gene3D" id="3.40.30.10">
    <property type="entry name" value="Glutaredoxin"/>
    <property type="match status" value="1"/>
</dbReference>
<comment type="caution">
    <text evidence="3">The sequence shown here is derived from an EMBL/GenBank/DDBJ whole genome shotgun (WGS) entry which is preliminary data.</text>
</comment>
<dbReference type="EMBL" id="VOBQ01000027">
    <property type="protein sequence ID" value="TWO66028.1"/>
    <property type="molecule type" value="Genomic_DNA"/>
</dbReference>
<dbReference type="InterPro" id="IPR004046">
    <property type="entry name" value="GST_C"/>
</dbReference>
<dbReference type="Pfam" id="PF00043">
    <property type="entry name" value="GST_C"/>
    <property type="match status" value="1"/>
</dbReference>
<proteinExistence type="predicted"/>
<feature type="domain" description="GST C-terminal" evidence="2">
    <location>
        <begin position="91"/>
        <end position="209"/>
    </location>
</feature>
<dbReference type="SUPFAM" id="SSF52833">
    <property type="entry name" value="Thioredoxin-like"/>
    <property type="match status" value="1"/>
</dbReference>
<evidence type="ECO:0000259" key="2">
    <source>
        <dbReference type="PROSITE" id="PS50405"/>
    </source>
</evidence>
<dbReference type="Pfam" id="PF13409">
    <property type="entry name" value="GST_N_2"/>
    <property type="match status" value="1"/>
</dbReference>
<evidence type="ECO:0008006" key="5">
    <source>
        <dbReference type="Google" id="ProtNLM"/>
    </source>
</evidence>
<accession>A0A562ZFI6</accession>
<dbReference type="PANTHER" id="PTHR44051">
    <property type="entry name" value="GLUTATHIONE S-TRANSFERASE-RELATED"/>
    <property type="match status" value="1"/>
</dbReference>
<sequence>MSQAMEYYFSPLACSFAGHVLIREAGLEIAMRPVSLRRKETDDGRAFADISAKSQVPVLKFGDGRILTENSAVLQVLADMAPERLYLPDRSTPAGQSTLEWVNYVATEVHKLSLYPVFSDGVPSEVKRWARENLEKKLAFATARLSRSRYLAGDTFTIADAYFGWALMLTLRAGLWKPADGLLAYWNRLLERPAFTGAIEVEEELFEKFA</sequence>
<protein>
    <recommendedName>
        <fullName evidence="5">Glutathione S-transferase</fullName>
    </recommendedName>
</protein>
<evidence type="ECO:0000313" key="4">
    <source>
        <dbReference type="Proteomes" id="UP000318199"/>
    </source>
</evidence>
<dbReference type="OrthoDB" id="9782992at2"/>
<dbReference type="PANTHER" id="PTHR44051:SF8">
    <property type="entry name" value="GLUTATHIONE S-TRANSFERASE GSTA"/>
    <property type="match status" value="1"/>
</dbReference>
<dbReference type="Gene3D" id="1.20.1050.10">
    <property type="match status" value="1"/>
</dbReference>
<dbReference type="SUPFAM" id="SSF47616">
    <property type="entry name" value="GST C-terminal domain-like"/>
    <property type="match status" value="1"/>
</dbReference>
<dbReference type="InterPro" id="IPR036249">
    <property type="entry name" value="Thioredoxin-like_sf"/>
</dbReference>
<evidence type="ECO:0000313" key="3">
    <source>
        <dbReference type="EMBL" id="TWO66028.1"/>
    </source>
</evidence>
<dbReference type="InterPro" id="IPR036282">
    <property type="entry name" value="Glutathione-S-Trfase_C_sf"/>
</dbReference>
<dbReference type="PROSITE" id="PS50405">
    <property type="entry name" value="GST_CTER"/>
    <property type="match status" value="1"/>
</dbReference>
<evidence type="ECO:0000259" key="1">
    <source>
        <dbReference type="PROSITE" id="PS50404"/>
    </source>
</evidence>
<name>A0A562ZFI6_9BURK</name>
<dbReference type="AlphaFoldDB" id="A0A562ZFI6"/>
<keyword evidence="4" id="KW-1185">Reference proteome</keyword>
<gene>
    <name evidence="3" type="ORF">FN976_26995</name>
</gene>
<dbReference type="PROSITE" id="PS50404">
    <property type="entry name" value="GST_NTER"/>
    <property type="match status" value="1"/>
</dbReference>
<organism evidence="3 4">
    <name type="scientific">Caenimonas sedimenti</name>
    <dbReference type="NCBI Taxonomy" id="2596921"/>
    <lineage>
        <taxon>Bacteria</taxon>
        <taxon>Pseudomonadati</taxon>
        <taxon>Pseudomonadota</taxon>
        <taxon>Betaproteobacteria</taxon>
        <taxon>Burkholderiales</taxon>
        <taxon>Comamonadaceae</taxon>
        <taxon>Caenimonas</taxon>
    </lineage>
</organism>
<dbReference type="Proteomes" id="UP000318199">
    <property type="component" value="Unassembled WGS sequence"/>
</dbReference>
<dbReference type="RefSeq" id="WP_145896871.1">
    <property type="nucleotide sequence ID" value="NZ_VOBQ01000027.1"/>
</dbReference>
<dbReference type="InterPro" id="IPR010987">
    <property type="entry name" value="Glutathione-S-Trfase_C-like"/>
</dbReference>
<dbReference type="InterPro" id="IPR004045">
    <property type="entry name" value="Glutathione_S-Trfase_N"/>
</dbReference>
<dbReference type="CDD" id="cd03057">
    <property type="entry name" value="GST_N_Beta"/>
    <property type="match status" value="1"/>
</dbReference>